<sequence length="388" mass="42777">MIIKPSNQGNASVFGSASVFSSPPPSSSTAFSFGNPASIKTPTSNFGSSSTTPYQTTNQLFAMGNAIYNSVFSTSFADKERALNYFKQAASLGHIEAQCKVGDLCREGYGTAQDFAQAIEWYTKAAANGNTLAHLNLGVLCEEGKGRLRNDYKGAYIHYLQAAERDNSEAIFRLGHLYHYGMGVQANLTQARTYYERAAKQGHVLGSFNAGYMYQFGLGAQPTSLFAFSAIDYGKAFGYYMQAAKENHPDALCNVGYLYEKGYGVILNYKQAFHHYSRGAEKGSYQAHQNLGELYMDGRGTNTDLDKAYHHFETAHQGGIEESQKYMDIIKEKKSDISGSGSMNGDYIAIAEHNRLIKEKDDKIAAFMEQIKLQQTQIDSLMGKLFST</sequence>
<gene>
    <name evidence="2" type="primary">PARPA_11302.1 scaffold 43467</name>
</gene>
<accession>A0A0B7NPX8</accession>
<dbReference type="InterPro" id="IPR006597">
    <property type="entry name" value="Sel1-like"/>
</dbReference>
<name>A0A0B7NPX8_9FUNG</name>
<dbReference type="Proteomes" id="UP000054107">
    <property type="component" value="Unassembled WGS sequence"/>
</dbReference>
<dbReference type="PANTHER" id="PTHR11102">
    <property type="entry name" value="SEL-1-LIKE PROTEIN"/>
    <property type="match status" value="1"/>
</dbReference>
<dbReference type="GO" id="GO:0036503">
    <property type="term" value="P:ERAD pathway"/>
    <property type="evidence" value="ECO:0007669"/>
    <property type="project" value="TreeGrafter"/>
</dbReference>
<dbReference type="STRING" id="35722.A0A0B7NPX8"/>
<organism evidence="2 3">
    <name type="scientific">Parasitella parasitica</name>
    <dbReference type="NCBI Taxonomy" id="35722"/>
    <lineage>
        <taxon>Eukaryota</taxon>
        <taxon>Fungi</taxon>
        <taxon>Fungi incertae sedis</taxon>
        <taxon>Mucoromycota</taxon>
        <taxon>Mucoromycotina</taxon>
        <taxon>Mucoromycetes</taxon>
        <taxon>Mucorales</taxon>
        <taxon>Mucorineae</taxon>
        <taxon>Mucoraceae</taxon>
        <taxon>Parasitella</taxon>
    </lineage>
</organism>
<dbReference type="SMART" id="SM00671">
    <property type="entry name" value="SEL1"/>
    <property type="match status" value="7"/>
</dbReference>
<dbReference type="InterPro" id="IPR011990">
    <property type="entry name" value="TPR-like_helical_dom_sf"/>
</dbReference>
<evidence type="ECO:0000313" key="2">
    <source>
        <dbReference type="EMBL" id="CEP17014.1"/>
    </source>
</evidence>
<protein>
    <submittedName>
        <fullName evidence="2">Uncharacterized protein</fullName>
    </submittedName>
</protein>
<dbReference type="InterPro" id="IPR050767">
    <property type="entry name" value="Sel1_AlgK"/>
</dbReference>
<dbReference type="GO" id="GO:0005789">
    <property type="term" value="C:endoplasmic reticulum membrane"/>
    <property type="evidence" value="ECO:0007669"/>
    <property type="project" value="TreeGrafter"/>
</dbReference>
<dbReference type="Gene3D" id="1.25.40.10">
    <property type="entry name" value="Tetratricopeptide repeat domain"/>
    <property type="match status" value="2"/>
</dbReference>
<dbReference type="OrthoDB" id="2235346at2759"/>
<evidence type="ECO:0000313" key="3">
    <source>
        <dbReference type="Proteomes" id="UP000054107"/>
    </source>
</evidence>
<dbReference type="Pfam" id="PF08238">
    <property type="entry name" value="Sel1"/>
    <property type="match status" value="7"/>
</dbReference>
<evidence type="ECO:0000256" key="1">
    <source>
        <dbReference type="ARBA" id="ARBA00038101"/>
    </source>
</evidence>
<comment type="similarity">
    <text evidence="1">Belongs to the sel-1 family.</text>
</comment>
<keyword evidence="3" id="KW-1185">Reference proteome</keyword>
<dbReference type="EMBL" id="LN733509">
    <property type="protein sequence ID" value="CEP17014.1"/>
    <property type="molecule type" value="Genomic_DNA"/>
</dbReference>
<dbReference type="AlphaFoldDB" id="A0A0B7NPX8"/>
<dbReference type="PANTHER" id="PTHR11102:SF160">
    <property type="entry name" value="ERAD-ASSOCIATED E3 UBIQUITIN-PROTEIN LIGASE COMPONENT HRD3"/>
    <property type="match status" value="1"/>
</dbReference>
<dbReference type="SUPFAM" id="SSF81901">
    <property type="entry name" value="HCP-like"/>
    <property type="match status" value="2"/>
</dbReference>
<proteinExistence type="inferred from homology"/>
<reference evidence="2 3" key="1">
    <citation type="submission" date="2014-09" db="EMBL/GenBank/DDBJ databases">
        <authorList>
            <person name="Ellenberger Sabrina"/>
        </authorList>
    </citation>
    <scope>NUCLEOTIDE SEQUENCE [LARGE SCALE GENOMIC DNA]</scope>
    <source>
        <strain evidence="2 3">CBS 412.66</strain>
    </source>
</reference>